<dbReference type="EMBL" id="JBGMDY010000011">
    <property type="protein sequence ID" value="KAL2317358.1"/>
    <property type="molecule type" value="Genomic_DNA"/>
</dbReference>
<name>A0ABD1L1X7_9FABA</name>
<keyword evidence="3" id="KW-1185">Reference proteome</keyword>
<dbReference type="InterPro" id="IPR050905">
    <property type="entry name" value="Plant_NBS-LRR"/>
</dbReference>
<protein>
    <submittedName>
        <fullName evidence="2">Uncharacterized protein</fullName>
    </submittedName>
</protein>
<proteinExistence type="predicted"/>
<evidence type="ECO:0000313" key="3">
    <source>
        <dbReference type="Proteomes" id="UP001603857"/>
    </source>
</evidence>
<dbReference type="PANTHER" id="PTHR33463">
    <property type="entry name" value="NB-ARC DOMAIN-CONTAINING PROTEIN-RELATED"/>
    <property type="match status" value="1"/>
</dbReference>
<accession>A0ABD1L1X7</accession>
<comment type="caution">
    <text evidence="2">The sequence shown here is derived from an EMBL/GenBank/DDBJ whole genome shotgun (WGS) entry which is preliminary data.</text>
</comment>
<organism evidence="2 3">
    <name type="scientific">Flemingia macrophylla</name>
    <dbReference type="NCBI Taxonomy" id="520843"/>
    <lineage>
        <taxon>Eukaryota</taxon>
        <taxon>Viridiplantae</taxon>
        <taxon>Streptophyta</taxon>
        <taxon>Embryophyta</taxon>
        <taxon>Tracheophyta</taxon>
        <taxon>Spermatophyta</taxon>
        <taxon>Magnoliopsida</taxon>
        <taxon>eudicotyledons</taxon>
        <taxon>Gunneridae</taxon>
        <taxon>Pentapetalae</taxon>
        <taxon>rosids</taxon>
        <taxon>fabids</taxon>
        <taxon>Fabales</taxon>
        <taxon>Fabaceae</taxon>
        <taxon>Papilionoideae</taxon>
        <taxon>50 kb inversion clade</taxon>
        <taxon>NPAAA clade</taxon>
        <taxon>indigoferoid/millettioid clade</taxon>
        <taxon>Phaseoleae</taxon>
        <taxon>Flemingia</taxon>
    </lineage>
</organism>
<sequence>MEKARKGFYESVKILKDSFLLLHASKENVKMHDMVRDVALQITSKMGQAILTSNLMDLRKLVEDENIKDKKEIYIWDLKNSQVLNDDHLNCLSPSLEILVLQSLKVGLEVSNASLEKLKKLKVLAFLTHGYHWYQIPSLFTLSLPHSLGSLENLHTLCLRGYKLGSISILESLRALEILDLRGSSFEELPNGIVELKKLKLVDLYDCQIIKNNAFKVTEGCLQLEELYLCPLFEEEIIPHDVPFLSKLQRKLGLGSYPKLVSLFMPCIVQTLEQLEVLNIHDCNDLKHIIEQSEEKSADYFPKLKSLDIGNFKELEYILGLAKLEEVNIRDNCNLKYVFGRERNITIKLIFK</sequence>
<keyword evidence="1" id="KW-0611">Plant defense</keyword>
<dbReference type="PANTHER" id="PTHR33463:SF105">
    <property type="entry name" value="AND NB-ARC DOMAIN DISEASE RESISTANCE PROTEIN, PUTATIVE-RELATED"/>
    <property type="match status" value="1"/>
</dbReference>
<dbReference type="AlphaFoldDB" id="A0ABD1L1X7"/>
<dbReference type="Proteomes" id="UP001603857">
    <property type="component" value="Unassembled WGS sequence"/>
</dbReference>
<dbReference type="Gene3D" id="3.80.10.10">
    <property type="entry name" value="Ribonuclease Inhibitor"/>
    <property type="match status" value="1"/>
</dbReference>
<gene>
    <name evidence="2" type="ORF">Fmac_031234</name>
</gene>
<reference evidence="2 3" key="1">
    <citation type="submission" date="2024-08" db="EMBL/GenBank/DDBJ databases">
        <title>Insights into the chromosomal genome structure of Flemingia macrophylla.</title>
        <authorList>
            <person name="Ding Y."/>
            <person name="Zhao Y."/>
            <person name="Bi W."/>
            <person name="Wu M."/>
            <person name="Zhao G."/>
            <person name="Gong Y."/>
            <person name="Li W."/>
            <person name="Zhang P."/>
        </authorList>
    </citation>
    <scope>NUCLEOTIDE SEQUENCE [LARGE SCALE GENOMIC DNA]</scope>
    <source>
        <strain evidence="2">DYQJB</strain>
        <tissue evidence="2">Leaf</tissue>
    </source>
</reference>
<evidence type="ECO:0000256" key="1">
    <source>
        <dbReference type="ARBA" id="ARBA00022821"/>
    </source>
</evidence>
<evidence type="ECO:0000313" key="2">
    <source>
        <dbReference type="EMBL" id="KAL2317358.1"/>
    </source>
</evidence>
<dbReference type="InterPro" id="IPR032675">
    <property type="entry name" value="LRR_dom_sf"/>
</dbReference>
<dbReference type="SUPFAM" id="SSF52058">
    <property type="entry name" value="L domain-like"/>
    <property type="match status" value="1"/>
</dbReference>